<dbReference type="OrthoDB" id="278606at2759"/>
<keyword evidence="3" id="KW-0862">Zinc</keyword>
<keyword evidence="1" id="KW-0479">Metal-binding</keyword>
<name>S9UGW6_9TRYP</name>
<sequence>MFIETERDLAMLQNSCVFYAASTMYYKRVPCPFSSSTSFFLSSTTRFVVLETFPRVSGEMDKLALKESCEKILSRLQQKELEDYTCFLCRGREVGQDRLMEHIITRHHIHLAHFDNVVDLRALLAFLQDRIHHSAAGSEAHALYCPVCADAAGSSEEQFVEHVADKGHQHWNGNTITGLSDYYICVRPEAAAPEAESGSSGSSSFSGSDDGDADAFVPEDEHDADALVEEAEPCECLYCSAVSQDVLGHMREAHQFDFTAATRARDDVHDEYDLIRLVNAVRRCVVQRKGACCPGHDAREDGDADKEACRAAIAACGSLETHLREHPSHRLPVELPTGDASLLPVLPGGCVYFAAGHVRGGLSAAGGGGPGLPDGAHHSRNCDQQNATTADALMHATICQRRREQVVIQAPINT</sequence>
<dbReference type="EMBL" id="ATMH01005267">
    <property type="protein sequence ID" value="EPY28168.1"/>
    <property type="molecule type" value="Genomic_DNA"/>
</dbReference>
<comment type="caution">
    <text evidence="6">The sequence shown here is derived from an EMBL/GenBank/DDBJ whole genome shotgun (WGS) entry which is preliminary data.</text>
</comment>
<keyword evidence="2" id="KW-0863">Zinc-finger</keyword>
<feature type="region of interest" description="Disordered" evidence="4">
    <location>
        <begin position="194"/>
        <end position="217"/>
    </location>
</feature>
<keyword evidence="7" id="KW-1185">Reference proteome</keyword>
<dbReference type="PANTHER" id="PTHR13267">
    <property type="entry name" value="ZINC FINGER PROTEIN 277"/>
    <property type="match status" value="1"/>
</dbReference>
<dbReference type="Pfam" id="PF12756">
    <property type="entry name" value="zf-C2H2_2"/>
    <property type="match status" value="1"/>
</dbReference>
<dbReference type="InterPro" id="IPR041661">
    <property type="entry name" value="ZN622/Rei1/Reh1_Znf-C2H2"/>
</dbReference>
<reference evidence="6 7" key="1">
    <citation type="journal article" date="2013" name="PLoS ONE">
        <title>Predicting the Proteins of Angomonas deanei, Strigomonas culicis and Their Respective Endosymbionts Reveals New Aspects of the Trypanosomatidae Family.</title>
        <authorList>
            <person name="Motta M.C."/>
            <person name="Martins A.C."/>
            <person name="de Souza S.S."/>
            <person name="Catta-Preta C.M."/>
            <person name="Silva R."/>
            <person name="Klein C.C."/>
            <person name="de Almeida L.G."/>
            <person name="de Lima Cunha O."/>
            <person name="Ciapina L.P."/>
            <person name="Brocchi M."/>
            <person name="Colabardini A.C."/>
            <person name="de Araujo Lima B."/>
            <person name="Machado C.R."/>
            <person name="de Almeida Soares C.M."/>
            <person name="Probst C.M."/>
            <person name="de Menezes C.B."/>
            <person name="Thompson C.E."/>
            <person name="Bartholomeu D.C."/>
            <person name="Gradia D.F."/>
            <person name="Pavoni D.P."/>
            <person name="Grisard E.C."/>
            <person name="Fantinatti-Garboggini F."/>
            <person name="Marchini F.K."/>
            <person name="Rodrigues-Luiz G.F."/>
            <person name="Wagner G."/>
            <person name="Goldman G.H."/>
            <person name="Fietto J.L."/>
            <person name="Elias M.C."/>
            <person name="Goldman M.H."/>
            <person name="Sagot M.F."/>
            <person name="Pereira M."/>
            <person name="Stoco P.H."/>
            <person name="de Mendonca-Neto R.P."/>
            <person name="Teixeira S.M."/>
            <person name="Maciel T.E."/>
            <person name="de Oliveira Mendes T.A."/>
            <person name="Urmenyi T.P."/>
            <person name="de Souza W."/>
            <person name="Schenkman S."/>
            <person name="de Vasconcelos A.T."/>
        </authorList>
    </citation>
    <scope>NUCLEOTIDE SEQUENCE [LARGE SCALE GENOMIC DNA]</scope>
</reference>
<protein>
    <recommendedName>
        <fullName evidence="5">ZN622/Rei1/Reh1 zinc finger C2H2-type domain-containing protein</fullName>
    </recommendedName>
</protein>
<gene>
    <name evidence="6" type="ORF">STCU_05267</name>
</gene>
<dbReference type="PANTHER" id="PTHR13267:SF3">
    <property type="entry name" value="ZINC FINGER PROTEIN 277"/>
    <property type="match status" value="1"/>
</dbReference>
<dbReference type="Proteomes" id="UP000015354">
    <property type="component" value="Unassembled WGS sequence"/>
</dbReference>
<evidence type="ECO:0000256" key="4">
    <source>
        <dbReference type="SAM" id="MobiDB-lite"/>
    </source>
</evidence>
<evidence type="ECO:0000256" key="2">
    <source>
        <dbReference type="ARBA" id="ARBA00022771"/>
    </source>
</evidence>
<evidence type="ECO:0000313" key="7">
    <source>
        <dbReference type="Proteomes" id="UP000015354"/>
    </source>
</evidence>
<evidence type="ECO:0000256" key="1">
    <source>
        <dbReference type="ARBA" id="ARBA00022723"/>
    </source>
</evidence>
<evidence type="ECO:0000313" key="6">
    <source>
        <dbReference type="EMBL" id="EPY28168.1"/>
    </source>
</evidence>
<proteinExistence type="predicted"/>
<feature type="compositionally biased region" description="Low complexity" evidence="4">
    <location>
        <begin position="194"/>
        <end position="208"/>
    </location>
</feature>
<dbReference type="InterPro" id="IPR036236">
    <property type="entry name" value="Znf_C2H2_sf"/>
</dbReference>
<feature type="domain" description="ZN622/Rei1/Reh1 zinc finger C2H2-type" evidence="5">
    <location>
        <begin position="86"/>
        <end position="183"/>
    </location>
</feature>
<dbReference type="AlphaFoldDB" id="S9UGW6"/>
<evidence type="ECO:0000256" key="3">
    <source>
        <dbReference type="ARBA" id="ARBA00022833"/>
    </source>
</evidence>
<organism evidence="6 7">
    <name type="scientific">Strigomonas culicis</name>
    <dbReference type="NCBI Taxonomy" id="28005"/>
    <lineage>
        <taxon>Eukaryota</taxon>
        <taxon>Discoba</taxon>
        <taxon>Euglenozoa</taxon>
        <taxon>Kinetoplastea</taxon>
        <taxon>Metakinetoplastina</taxon>
        <taxon>Trypanosomatida</taxon>
        <taxon>Trypanosomatidae</taxon>
        <taxon>Strigomonadinae</taxon>
        <taxon>Strigomonas</taxon>
    </lineage>
</organism>
<dbReference type="InterPro" id="IPR040048">
    <property type="entry name" value="ZNF277"/>
</dbReference>
<evidence type="ECO:0000259" key="5">
    <source>
        <dbReference type="Pfam" id="PF12756"/>
    </source>
</evidence>
<accession>S9UGW6</accession>
<dbReference type="SUPFAM" id="SSF57667">
    <property type="entry name" value="beta-beta-alpha zinc fingers"/>
    <property type="match status" value="1"/>
</dbReference>
<dbReference type="GO" id="GO:0008270">
    <property type="term" value="F:zinc ion binding"/>
    <property type="evidence" value="ECO:0007669"/>
    <property type="project" value="UniProtKB-KW"/>
</dbReference>